<evidence type="ECO:0000256" key="9">
    <source>
        <dbReference type="ARBA" id="ARBA00022771"/>
    </source>
</evidence>
<evidence type="ECO:0000256" key="4">
    <source>
        <dbReference type="ARBA" id="ARBA00012483"/>
    </source>
</evidence>
<protein>
    <recommendedName>
        <fullName evidence="4">RING-type E3 ubiquitin transferase</fullName>
        <ecNumber evidence="4">2.3.2.27</ecNumber>
    </recommendedName>
</protein>
<evidence type="ECO:0000256" key="14">
    <source>
        <dbReference type="ARBA" id="ARBA00024209"/>
    </source>
</evidence>
<keyword evidence="10" id="KW-0833">Ubl conjugation pathway</keyword>
<evidence type="ECO:0000256" key="3">
    <source>
        <dbReference type="ARBA" id="ARBA00004906"/>
    </source>
</evidence>
<comment type="similarity">
    <text evidence="14">Belongs to the RING-type zinc finger family. ATL subfamily.</text>
</comment>
<name>A0A059DFG9_EUCGR</name>
<feature type="chain" id="PRO_5001576205" description="RING-type E3 ubiquitin transferase" evidence="17">
    <location>
        <begin position="23"/>
        <end position="364"/>
    </location>
</feature>
<dbReference type="InterPro" id="IPR013083">
    <property type="entry name" value="Znf_RING/FYVE/PHD"/>
</dbReference>
<dbReference type="CDD" id="cd16461">
    <property type="entry name" value="RING-H2_EL5-like"/>
    <property type="match status" value="1"/>
</dbReference>
<comment type="catalytic activity">
    <reaction evidence="1">
        <text>S-ubiquitinyl-[E2 ubiquitin-conjugating enzyme]-L-cysteine + [acceptor protein]-L-lysine = [E2 ubiquitin-conjugating enzyme]-L-cysteine + N(6)-ubiquitinyl-[acceptor protein]-L-lysine.</text>
        <dbReference type="EC" id="2.3.2.27"/>
    </reaction>
</comment>
<keyword evidence="11" id="KW-0862">Zinc</keyword>
<evidence type="ECO:0000259" key="18">
    <source>
        <dbReference type="PROSITE" id="PS50089"/>
    </source>
</evidence>
<dbReference type="OMA" id="PECGHCF"/>
<evidence type="ECO:0000256" key="5">
    <source>
        <dbReference type="ARBA" id="ARBA00022679"/>
    </source>
</evidence>
<evidence type="ECO:0000256" key="17">
    <source>
        <dbReference type="SAM" id="SignalP"/>
    </source>
</evidence>
<evidence type="ECO:0000256" key="1">
    <source>
        <dbReference type="ARBA" id="ARBA00000900"/>
    </source>
</evidence>
<evidence type="ECO:0000256" key="8">
    <source>
        <dbReference type="ARBA" id="ARBA00022729"/>
    </source>
</evidence>
<evidence type="ECO:0000256" key="16">
    <source>
        <dbReference type="SAM" id="Phobius"/>
    </source>
</evidence>
<organism evidence="19">
    <name type="scientific">Eucalyptus grandis</name>
    <name type="common">Flooded gum</name>
    <dbReference type="NCBI Taxonomy" id="71139"/>
    <lineage>
        <taxon>Eukaryota</taxon>
        <taxon>Viridiplantae</taxon>
        <taxon>Streptophyta</taxon>
        <taxon>Embryophyta</taxon>
        <taxon>Tracheophyta</taxon>
        <taxon>Spermatophyta</taxon>
        <taxon>Magnoliopsida</taxon>
        <taxon>eudicotyledons</taxon>
        <taxon>Gunneridae</taxon>
        <taxon>Pentapetalae</taxon>
        <taxon>rosids</taxon>
        <taxon>malvids</taxon>
        <taxon>Myrtales</taxon>
        <taxon>Myrtaceae</taxon>
        <taxon>Myrtoideae</taxon>
        <taxon>Eucalypteae</taxon>
        <taxon>Eucalyptus</taxon>
    </lineage>
</organism>
<dbReference type="PANTHER" id="PTHR46279">
    <property type="entry name" value="RING/U-BOX SUPERFAMILY PROTEIN"/>
    <property type="match status" value="1"/>
</dbReference>
<keyword evidence="5" id="KW-0808">Transferase</keyword>
<evidence type="ECO:0000256" key="12">
    <source>
        <dbReference type="ARBA" id="ARBA00022989"/>
    </source>
</evidence>
<dbReference type="GO" id="GO:0030247">
    <property type="term" value="F:polysaccharide binding"/>
    <property type="evidence" value="ECO:0007669"/>
    <property type="project" value="InterPro"/>
</dbReference>
<keyword evidence="12 16" id="KW-1133">Transmembrane helix</keyword>
<proteinExistence type="inferred from homology"/>
<dbReference type="InParanoid" id="A0A059DFG9"/>
<keyword evidence="9 15" id="KW-0863">Zinc-finger</keyword>
<keyword evidence="13 16" id="KW-0472">Membrane</keyword>
<reference evidence="19" key="1">
    <citation type="submission" date="2013-07" db="EMBL/GenBank/DDBJ databases">
        <title>The genome of Eucalyptus grandis.</title>
        <authorList>
            <person name="Schmutz J."/>
            <person name="Hayes R."/>
            <person name="Myburg A."/>
            <person name="Tuskan G."/>
            <person name="Grattapaglia D."/>
            <person name="Rokhsar D.S."/>
        </authorList>
    </citation>
    <scope>NUCLEOTIDE SEQUENCE</scope>
    <source>
        <tissue evidence="19">Leaf extractions</tissue>
    </source>
</reference>
<evidence type="ECO:0000313" key="19">
    <source>
        <dbReference type="EMBL" id="KCW89161.1"/>
    </source>
</evidence>
<dbReference type="Gramene" id="KCW89161">
    <property type="protein sequence ID" value="KCW89161"/>
    <property type="gene ID" value="EUGRSUZ_A01473"/>
</dbReference>
<evidence type="ECO:0000256" key="7">
    <source>
        <dbReference type="ARBA" id="ARBA00022723"/>
    </source>
</evidence>
<dbReference type="GO" id="GO:0061630">
    <property type="term" value="F:ubiquitin protein ligase activity"/>
    <property type="evidence" value="ECO:0007669"/>
    <property type="project" value="UniProtKB-EC"/>
</dbReference>
<dbReference type="EC" id="2.3.2.27" evidence="4"/>
<dbReference type="InterPro" id="IPR025287">
    <property type="entry name" value="WAK_GUB"/>
</dbReference>
<feature type="domain" description="RING-type" evidence="18">
    <location>
        <begin position="316"/>
        <end position="358"/>
    </location>
</feature>
<accession>A0A059DFG9</accession>
<keyword evidence="8 17" id="KW-0732">Signal</keyword>
<dbReference type="SUPFAM" id="SSF57850">
    <property type="entry name" value="RING/U-box"/>
    <property type="match status" value="1"/>
</dbReference>
<comment type="pathway">
    <text evidence="3">Protein modification; protein ubiquitination.</text>
</comment>
<dbReference type="Pfam" id="PF13947">
    <property type="entry name" value="GUB_WAK_bind"/>
    <property type="match status" value="1"/>
</dbReference>
<evidence type="ECO:0000256" key="10">
    <source>
        <dbReference type="ARBA" id="ARBA00022786"/>
    </source>
</evidence>
<evidence type="ECO:0000256" key="13">
    <source>
        <dbReference type="ARBA" id="ARBA00023136"/>
    </source>
</evidence>
<dbReference type="InterPro" id="IPR001841">
    <property type="entry name" value="Znf_RING"/>
</dbReference>
<dbReference type="eggNOG" id="KOG0800">
    <property type="taxonomic scope" value="Eukaryota"/>
</dbReference>
<sequence length="364" mass="39682">MKILTLFVTLLFFFLLCTEASAKTCTPAFCHRDEPMIHFPFRIGTLQPESCGYPGFDLSCDGVNRTVLELPNSGPFTVQGIDYAGQEMWVNDPEACLPKRLLSLNLSGSPFAGVYSQNFTFFNCSSSYIRYGLDPIACLSGSNYRVFATSSPYVVNTLPSSCALVKTVPVPVEFPFFEQVISSNLSSDLPLQWGVPQCGRCVVRGGRCGLKGNSTTEIQCANVPQRVSGIPRGARYVIIVGVGVPVILVLLGLLCHLCGRVKSYARGRRPVVGEFATAVAPRSAVVSGLDRVVIESYPKIVLGESKRLPKPDDSTCPICLSDYQPKETLKTIPQCNHCFHADCIGEWLCMNATCPVCRNSPPRS</sequence>
<evidence type="ECO:0000256" key="15">
    <source>
        <dbReference type="PROSITE-ProRule" id="PRU00175"/>
    </source>
</evidence>
<feature type="signal peptide" evidence="17">
    <location>
        <begin position="1"/>
        <end position="22"/>
    </location>
</feature>
<dbReference type="OrthoDB" id="8062037at2759"/>
<dbReference type="Pfam" id="PF13639">
    <property type="entry name" value="zf-RING_2"/>
    <property type="match status" value="1"/>
</dbReference>
<dbReference type="Gene3D" id="3.30.40.10">
    <property type="entry name" value="Zinc/RING finger domain, C3HC4 (zinc finger)"/>
    <property type="match status" value="1"/>
</dbReference>
<evidence type="ECO:0000256" key="2">
    <source>
        <dbReference type="ARBA" id="ARBA00004167"/>
    </source>
</evidence>
<evidence type="ECO:0000256" key="11">
    <source>
        <dbReference type="ARBA" id="ARBA00022833"/>
    </source>
</evidence>
<dbReference type="FunCoup" id="A0A059DFG9">
    <property type="interactions" value="36"/>
</dbReference>
<comment type="subcellular location">
    <subcellularLocation>
        <location evidence="2">Membrane</location>
        <topology evidence="2">Single-pass membrane protein</topology>
    </subcellularLocation>
</comment>
<dbReference type="InterPro" id="IPR046948">
    <property type="entry name" value="ATL20-22-like"/>
</dbReference>
<dbReference type="PROSITE" id="PS50089">
    <property type="entry name" value="ZF_RING_2"/>
    <property type="match status" value="1"/>
</dbReference>
<dbReference type="KEGG" id="egr:104437884"/>
<evidence type="ECO:0000256" key="6">
    <source>
        <dbReference type="ARBA" id="ARBA00022692"/>
    </source>
</evidence>
<gene>
    <name evidence="19" type="ORF">EUGRSUZ_A01473</name>
</gene>
<keyword evidence="7" id="KW-0479">Metal-binding</keyword>
<dbReference type="AlphaFoldDB" id="A0A059DFG9"/>
<dbReference type="GO" id="GO:0016020">
    <property type="term" value="C:membrane"/>
    <property type="evidence" value="ECO:0007669"/>
    <property type="project" value="UniProtKB-SubCell"/>
</dbReference>
<dbReference type="PANTHER" id="PTHR46279:SF10">
    <property type="entry name" value="RING-TYPE E3 UBIQUITIN TRANSFERASE"/>
    <property type="match status" value="1"/>
</dbReference>
<dbReference type="GO" id="GO:0008270">
    <property type="term" value="F:zinc ion binding"/>
    <property type="evidence" value="ECO:0007669"/>
    <property type="project" value="UniProtKB-KW"/>
</dbReference>
<keyword evidence="6 16" id="KW-0812">Transmembrane</keyword>
<dbReference type="EMBL" id="KK198753">
    <property type="protein sequence ID" value="KCW89161.1"/>
    <property type="molecule type" value="Genomic_DNA"/>
</dbReference>
<feature type="transmembrane region" description="Helical" evidence="16">
    <location>
        <begin position="236"/>
        <end position="259"/>
    </location>
</feature>
<dbReference type="SMART" id="SM00184">
    <property type="entry name" value="RING"/>
    <property type="match status" value="1"/>
</dbReference>